<evidence type="ECO:0000313" key="5">
    <source>
        <dbReference type="Proteomes" id="UP001497497"/>
    </source>
</evidence>
<dbReference type="PANTHER" id="PTHR23080">
    <property type="entry name" value="THAP DOMAIN PROTEIN"/>
    <property type="match status" value="1"/>
</dbReference>
<evidence type="ECO:0000259" key="3">
    <source>
        <dbReference type="Pfam" id="PF13359"/>
    </source>
</evidence>
<protein>
    <recommendedName>
        <fullName evidence="3">DDE Tnp4 domain-containing protein</fullName>
    </recommendedName>
</protein>
<comment type="cofactor">
    <cofactor evidence="1">
        <name>a divalent metal cation</name>
        <dbReference type="ChEBI" id="CHEBI:60240"/>
    </cofactor>
</comment>
<reference evidence="4 5" key="1">
    <citation type="submission" date="2024-04" db="EMBL/GenBank/DDBJ databases">
        <authorList>
            <consortium name="Genoscope - CEA"/>
            <person name="William W."/>
        </authorList>
    </citation>
    <scope>NUCLEOTIDE SEQUENCE [LARGE SCALE GENOMIC DNA]</scope>
</reference>
<gene>
    <name evidence="4" type="ORF">GSLYS_00018226001</name>
</gene>
<sequence>SLLARAQNFSSFKHDHTIKHLIGITPQGYISFISKGLGGRTSDKYVTENSKFLDNLLPGDIILADRGF</sequence>
<feature type="domain" description="DDE Tnp4" evidence="3">
    <location>
        <begin position="2"/>
        <end position="68"/>
    </location>
</feature>
<accession>A0AAV2IIZ1</accession>
<comment type="caution">
    <text evidence="4">The sequence shown here is derived from an EMBL/GenBank/DDBJ whole genome shotgun (WGS) entry which is preliminary data.</text>
</comment>
<dbReference type="AlphaFoldDB" id="A0AAV2IIZ1"/>
<dbReference type="GO" id="GO:0046872">
    <property type="term" value="F:metal ion binding"/>
    <property type="evidence" value="ECO:0007669"/>
    <property type="project" value="UniProtKB-KW"/>
</dbReference>
<dbReference type="PANTHER" id="PTHR23080:SF63">
    <property type="entry name" value="TICK TRANSPOSON"/>
    <property type="match status" value="1"/>
</dbReference>
<evidence type="ECO:0000256" key="1">
    <source>
        <dbReference type="ARBA" id="ARBA00001968"/>
    </source>
</evidence>
<dbReference type="InterPro" id="IPR027806">
    <property type="entry name" value="HARBI1_dom"/>
</dbReference>
<dbReference type="EMBL" id="CAXITT010000641">
    <property type="protein sequence ID" value="CAL1544743.1"/>
    <property type="molecule type" value="Genomic_DNA"/>
</dbReference>
<keyword evidence="5" id="KW-1185">Reference proteome</keyword>
<proteinExistence type="predicted"/>
<organism evidence="4 5">
    <name type="scientific">Lymnaea stagnalis</name>
    <name type="common">Great pond snail</name>
    <name type="synonym">Helix stagnalis</name>
    <dbReference type="NCBI Taxonomy" id="6523"/>
    <lineage>
        <taxon>Eukaryota</taxon>
        <taxon>Metazoa</taxon>
        <taxon>Spiralia</taxon>
        <taxon>Lophotrochozoa</taxon>
        <taxon>Mollusca</taxon>
        <taxon>Gastropoda</taxon>
        <taxon>Heterobranchia</taxon>
        <taxon>Euthyneura</taxon>
        <taxon>Panpulmonata</taxon>
        <taxon>Hygrophila</taxon>
        <taxon>Lymnaeoidea</taxon>
        <taxon>Lymnaeidae</taxon>
        <taxon>Lymnaea</taxon>
    </lineage>
</organism>
<feature type="non-terminal residue" evidence="4">
    <location>
        <position position="68"/>
    </location>
</feature>
<evidence type="ECO:0000313" key="4">
    <source>
        <dbReference type="EMBL" id="CAL1544743.1"/>
    </source>
</evidence>
<feature type="non-terminal residue" evidence="4">
    <location>
        <position position="1"/>
    </location>
</feature>
<dbReference type="Pfam" id="PF13359">
    <property type="entry name" value="DDE_Tnp_4"/>
    <property type="match status" value="1"/>
</dbReference>
<evidence type="ECO:0000256" key="2">
    <source>
        <dbReference type="ARBA" id="ARBA00022723"/>
    </source>
</evidence>
<dbReference type="Proteomes" id="UP001497497">
    <property type="component" value="Unassembled WGS sequence"/>
</dbReference>
<keyword evidence="2" id="KW-0479">Metal-binding</keyword>
<name>A0AAV2IIZ1_LYMST</name>